<evidence type="ECO:0000313" key="2">
    <source>
        <dbReference type="Proteomes" id="UP000000763"/>
    </source>
</evidence>
<reference evidence="2" key="1">
    <citation type="journal article" date="2005" name="Nature">
        <title>The map-based sequence of the rice genome.</title>
        <authorList>
            <consortium name="International rice genome sequencing project (IRGSP)"/>
            <person name="Matsumoto T."/>
            <person name="Wu J."/>
            <person name="Kanamori H."/>
            <person name="Katayose Y."/>
            <person name="Fujisawa M."/>
            <person name="Namiki N."/>
            <person name="Mizuno H."/>
            <person name="Yamamoto K."/>
            <person name="Antonio B.A."/>
            <person name="Baba T."/>
            <person name="Sakata K."/>
            <person name="Nagamura Y."/>
            <person name="Aoki H."/>
            <person name="Arikawa K."/>
            <person name="Arita K."/>
            <person name="Bito T."/>
            <person name="Chiden Y."/>
            <person name="Fujitsuka N."/>
            <person name="Fukunaka R."/>
            <person name="Hamada M."/>
            <person name="Harada C."/>
            <person name="Hayashi A."/>
            <person name="Hijishita S."/>
            <person name="Honda M."/>
            <person name="Hosokawa S."/>
            <person name="Ichikawa Y."/>
            <person name="Idonuma A."/>
            <person name="Iijima M."/>
            <person name="Ikeda M."/>
            <person name="Ikeno M."/>
            <person name="Ito K."/>
            <person name="Ito S."/>
            <person name="Ito T."/>
            <person name="Ito Y."/>
            <person name="Ito Y."/>
            <person name="Iwabuchi A."/>
            <person name="Kamiya K."/>
            <person name="Karasawa W."/>
            <person name="Kurita K."/>
            <person name="Katagiri S."/>
            <person name="Kikuta A."/>
            <person name="Kobayashi H."/>
            <person name="Kobayashi N."/>
            <person name="Machita K."/>
            <person name="Maehara T."/>
            <person name="Masukawa M."/>
            <person name="Mizubayashi T."/>
            <person name="Mukai Y."/>
            <person name="Nagasaki H."/>
            <person name="Nagata Y."/>
            <person name="Naito S."/>
            <person name="Nakashima M."/>
            <person name="Nakama Y."/>
            <person name="Nakamichi Y."/>
            <person name="Nakamura M."/>
            <person name="Meguro A."/>
            <person name="Negishi M."/>
            <person name="Ohta I."/>
            <person name="Ohta T."/>
            <person name="Okamoto M."/>
            <person name="Ono N."/>
            <person name="Saji S."/>
            <person name="Sakaguchi M."/>
            <person name="Sakai K."/>
            <person name="Shibata M."/>
            <person name="Shimokawa T."/>
            <person name="Song J."/>
            <person name="Takazaki Y."/>
            <person name="Terasawa K."/>
            <person name="Tsugane M."/>
            <person name="Tsuji K."/>
            <person name="Ueda S."/>
            <person name="Waki K."/>
            <person name="Yamagata H."/>
            <person name="Yamamoto M."/>
            <person name="Yamamoto S."/>
            <person name="Yamane H."/>
            <person name="Yoshiki S."/>
            <person name="Yoshihara R."/>
            <person name="Yukawa K."/>
            <person name="Zhong H."/>
            <person name="Yano M."/>
            <person name="Yuan Q."/>
            <person name="Ouyang S."/>
            <person name="Liu J."/>
            <person name="Jones K.M."/>
            <person name="Gansberger K."/>
            <person name="Moffat K."/>
            <person name="Hill J."/>
            <person name="Bera J."/>
            <person name="Fadrosh D."/>
            <person name="Jin S."/>
            <person name="Johri S."/>
            <person name="Kim M."/>
            <person name="Overton L."/>
            <person name="Reardon M."/>
            <person name="Tsitrin T."/>
            <person name="Vuong H."/>
            <person name="Weaver B."/>
            <person name="Ciecko A."/>
            <person name="Tallon L."/>
            <person name="Jackson J."/>
            <person name="Pai G."/>
            <person name="Aken S.V."/>
            <person name="Utterback T."/>
            <person name="Reidmuller S."/>
            <person name="Feldblyum T."/>
            <person name="Hsiao J."/>
            <person name="Zismann V."/>
            <person name="Iobst S."/>
            <person name="de Vazeille A.R."/>
            <person name="Buell C.R."/>
            <person name="Ying K."/>
            <person name="Li Y."/>
            <person name="Lu T."/>
            <person name="Huang Y."/>
            <person name="Zhao Q."/>
            <person name="Feng Q."/>
            <person name="Zhang L."/>
            <person name="Zhu J."/>
            <person name="Weng Q."/>
            <person name="Mu J."/>
            <person name="Lu Y."/>
            <person name="Fan D."/>
            <person name="Liu Y."/>
            <person name="Guan J."/>
            <person name="Zhang Y."/>
            <person name="Yu S."/>
            <person name="Liu X."/>
            <person name="Zhang Y."/>
            <person name="Hong G."/>
            <person name="Han B."/>
            <person name="Choisne N."/>
            <person name="Demange N."/>
            <person name="Orjeda G."/>
            <person name="Samain S."/>
            <person name="Cattolico L."/>
            <person name="Pelletier E."/>
            <person name="Couloux A."/>
            <person name="Segurens B."/>
            <person name="Wincker P."/>
            <person name="D'Hont A."/>
            <person name="Scarpelli C."/>
            <person name="Weissenbach J."/>
            <person name="Salanoubat M."/>
            <person name="Quetier F."/>
            <person name="Yu Y."/>
            <person name="Kim H.R."/>
            <person name="Rambo T."/>
            <person name="Currie J."/>
            <person name="Collura K."/>
            <person name="Luo M."/>
            <person name="Yang T."/>
            <person name="Ammiraju J.S.S."/>
            <person name="Engler F."/>
            <person name="Soderlund C."/>
            <person name="Wing R.A."/>
            <person name="Palmer L.E."/>
            <person name="de la Bastide M."/>
            <person name="Spiegel L."/>
            <person name="Nascimento L."/>
            <person name="Zutavern T."/>
            <person name="O'Shaughnessy A."/>
            <person name="Dike S."/>
            <person name="Dedhia N."/>
            <person name="Preston R."/>
            <person name="Balija V."/>
            <person name="McCombie W.R."/>
            <person name="Chow T."/>
            <person name="Chen H."/>
            <person name="Chung M."/>
            <person name="Chen C."/>
            <person name="Shaw J."/>
            <person name="Wu H."/>
            <person name="Hsiao K."/>
            <person name="Chao Y."/>
            <person name="Chu M."/>
            <person name="Cheng C."/>
            <person name="Hour A."/>
            <person name="Lee P."/>
            <person name="Lin S."/>
            <person name="Lin Y."/>
            <person name="Liou J."/>
            <person name="Liu S."/>
            <person name="Hsing Y."/>
            <person name="Raghuvanshi S."/>
            <person name="Mohanty A."/>
            <person name="Bharti A.K."/>
            <person name="Gaur A."/>
            <person name="Gupta V."/>
            <person name="Kumar D."/>
            <person name="Ravi V."/>
            <person name="Vij S."/>
            <person name="Kapur A."/>
            <person name="Khurana P."/>
            <person name="Khurana P."/>
            <person name="Khurana J.P."/>
            <person name="Tyagi A.K."/>
            <person name="Gaikwad K."/>
            <person name="Singh A."/>
            <person name="Dalal V."/>
            <person name="Srivastava S."/>
            <person name="Dixit A."/>
            <person name="Pal A.K."/>
            <person name="Ghazi I.A."/>
            <person name="Yadav M."/>
            <person name="Pandit A."/>
            <person name="Bhargava A."/>
            <person name="Sureshbabu K."/>
            <person name="Batra K."/>
            <person name="Sharma T.R."/>
            <person name="Mohapatra T."/>
            <person name="Singh N.K."/>
            <person name="Messing J."/>
            <person name="Nelson A.B."/>
            <person name="Fuks G."/>
            <person name="Kavchok S."/>
            <person name="Keizer G."/>
            <person name="Linton E."/>
            <person name="Llaca V."/>
            <person name="Song R."/>
            <person name="Tanyolac B."/>
            <person name="Young S."/>
            <person name="Ho-Il K."/>
            <person name="Hahn J.H."/>
            <person name="Sangsakoo G."/>
            <person name="Vanavichit A."/>
            <person name="de Mattos Luiz.A.T."/>
            <person name="Zimmer P.D."/>
            <person name="Malone G."/>
            <person name="Dellagostin O."/>
            <person name="de Oliveira A.C."/>
            <person name="Bevan M."/>
            <person name="Bancroft I."/>
            <person name="Minx P."/>
            <person name="Cordum H."/>
            <person name="Wilson R."/>
            <person name="Cheng Z."/>
            <person name="Jin W."/>
            <person name="Jiang J."/>
            <person name="Leong S.A."/>
            <person name="Iwama H."/>
            <person name="Gojobori T."/>
            <person name="Itoh T."/>
            <person name="Niimura Y."/>
            <person name="Fujii Y."/>
            <person name="Habara T."/>
            <person name="Sakai H."/>
            <person name="Sato Y."/>
            <person name="Wilson G."/>
            <person name="Kumar K."/>
            <person name="McCouch S."/>
            <person name="Juretic N."/>
            <person name="Hoen D."/>
            <person name="Wright S."/>
            <person name="Bruskiewich R."/>
            <person name="Bureau T."/>
            <person name="Miyao A."/>
            <person name="Hirochika H."/>
            <person name="Nishikawa T."/>
            <person name="Kadowaki K."/>
            <person name="Sugiura M."/>
            <person name="Burr B."/>
            <person name="Sasaki T."/>
        </authorList>
    </citation>
    <scope>NUCLEOTIDE SEQUENCE [LARGE SCALE GENOMIC DNA]</scope>
    <source>
        <strain evidence="2">cv. Nipponbare</strain>
    </source>
</reference>
<dbReference type="AlphaFoldDB" id="Q69TW6"/>
<proteinExistence type="predicted"/>
<evidence type="ECO:0000313" key="1">
    <source>
        <dbReference type="EMBL" id="BAD35711.1"/>
    </source>
</evidence>
<dbReference type="EMBL" id="AP004687">
    <property type="protein sequence ID" value="BAD35711.1"/>
    <property type="molecule type" value="Genomic_DNA"/>
</dbReference>
<name>Q69TW6_ORYSJ</name>
<dbReference type="Proteomes" id="UP000000763">
    <property type="component" value="Chromosome 6"/>
</dbReference>
<protein>
    <submittedName>
        <fullName evidence="1">Uncharacterized protein</fullName>
    </submittedName>
</protein>
<sequence length="60" mass="6796">MGNTTVFSQRRYRCSISASHLIIAHLIRKKYTCMRTPTSHHLLLLIGDFSGDVDGVFGWS</sequence>
<reference evidence="2" key="2">
    <citation type="journal article" date="2008" name="Nucleic Acids Res.">
        <title>The rice annotation project database (RAP-DB): 2008 update.</title>
        <authorList>
            <consortium name="The rice annotation project (RAP)"/>
        </authorList>
    </citation>
    <scope>GENOME REANNOTATION</scope>
    <source>
        <strain evidence="2">cv. Nipponbare</strain>
    </source>
</reference>
<gene>
    <name evidence="1" type="primary">P0021C04.23</name>
</gene>
<organism evidence="1 2">
    <name type="scientific">Oryza sativa subsp. japonica</name>
    <name type="common">Rice</name>
    <dbReference type="NCBI Taxonomy" id="39947"/>
    <lineage>
        <taxon>Eukaryota</taxon>
        <taxon>Viridiplantae</taxon>
        <taxon>Streptophyta</taxon>
        <taxon>Embryophyta</taxon>
        <taxon>Tracheophyta</taxon>
        <taxon>Spermatophyta</taxon>
        <taxon>Magnoliopsida</taxon>
        <taxon>Liliopsida</taxon>
        <taxon>Poales</taxon>
        <taxon>Poaceae</taxon>
        <taxon>BOP clade</taxon>
        <taxon>Oryzoideae</taxon>
        <taxon>Oryzeae</taxon>
        <taxon>Oryzinae</taxon>
        <taxon>Oryza</taxon>
        <taxon>Oryza sativa</taxon>
    </lineage>
</organism>
<accession>Q69TW6</accession>